<accession>A0A0L0H8E2</accession>
<proteinExistence type="predicted"/>
<dbReference type="PANTHER" id="PTHR23235:SF120">
    <property type="entry name" value="KRUPPEL-LIKE FACTOR 15"/>
    <property type="match status" value="1"/>
</dbReference>
<dbReference type="Pfam" id="PF00096">
    <property type="entry name" value="zf-C2H2"/>
    <property type="match status" value="2"/>
</dbReference>
<dbReference type="PROSITE" id="PS00028">
    <property type="entry name" value="ZINC_FINGER_C2H2_1"/>
    <property type="match status" value="2"/>
</dbReference>
<evidence type="ECO:0000256" key="2">
    <source>
        <dbReference type="ARBA" id="ARBA00022737"/>
    </source>
</evidence>
<dbReference type="STRING" id="645134.A0A0L0H8E2"/>
<protein>
    <recommendedName>
        <fullName evidence="7">C2H2-type domain-containing protein</fullName>
    </recommendedName>
</protein>
<dbReference type="GO" id="GO:0032502">
    <property type="term" value="P:developmental process"/>
    <property type="evidence" value="ECO:0007669"/>
    <property type="project" value="UniProtKB-ARBA"/>
</dbReference>
<organism evidence="8 9">
    <name type="scientific">Spizellomyces punctatus (strain DAOM BR117)</name>
    <dbReference type="NCBI Taxonomy" id="645134"/>
    <lineage>
        <taxon>Eukaryota</taxon>
        <taxon>Fungi</taxon>
        <taxon>Fungi incertae sedis</taxon>
        <taxon>Chytridiomycota</taxon>
        <taxon>Chytridiomycota incertae sedis</taxon>
        <taxon>Chytridiomycetes</taxon>
        <taxon>Spizellomycetales</taxon>
        <taxon>Spizellomycetaceae</taxon>
        <taxon>Spizellomyces</taxon>
    </lineage>
</organism>
<evidence type="ECO:0000256" key="6">
    <source>
        <dbReference type="SAM" id="MobiDB-lite"/>
    </source>
</evidence>
<feature type="domain" description="C2H2-type" evidence="7">
    <location>
        <begin position="244"/>
        <end position="272"/>
    </location>
</feature>
<dbReference type="SMART" id="SM00355">
    <property type="entry name" value="ZnF_C2H2"/>
    <property type="match status" value="3"/>
</dbReference>
<dbReference type="OMA" id="SHKEAHH"/>
<feature type="region of interest" description="Disordered" evidence="6">
    <location>
        <begin position="293"/>
        <end position="334"/>
    </location>
</feature>
<dbReference type="Gene3D" id="3.30.160.60">
    <property type="entry name" value="Classic Zinc Finger"/>
    <property type="match status" value="3"/>
</dbReference>
<evidence type="ECO:0000256" key="5">
    <source>
        <dbReference type="PROSITE-ProRule" id="PRU00042"/>
    </source>
</evidence>
<keyword evidence="9" id="KW-1185">Reference proteome</keyword>
<gene>
    <name evidence="8" type="ORF">SPPG_07613</name>
</gene>
<dbReference type="AlphaFoldDB" id="A0A0L0H8E2"/>
<dbReference type="eggNOG" id="KOG1721">
    <property type="taxonomic scope" value="Eukaryota"/>
</dbReference>
<dbReference type="InterPro" id="IPR036236">
    <property type="entry name" value="Znf_C2H2_sf"/>
</dbReference>
<dbReference type="OrthoDB" id="8117402at2759"/>
<sequence length="334" mass="37111">MNHLELPPLAHVVTHSKPIDLIQRDQKFSISPSLHPPLLLPPAIEGPFYQPPASPPTPAHALPQFRPRDLKEYGDRSITDSHFDRRIHPPVPRLFPPPPGSPAAVAAAGCGSRDTQCSIAPPFPVHIKVEDDRQSFYSPHSRSYQDSPVHASSRQSIQPSPPPPLPPKSHATSPESSPTITKIPPVTTTTTNASGDTVIVTTHHNGTTKHSKLYRCPSPNCSKMFTRRYNLQSHMRCHSGERPFVCKYCGTTFSRKHDLRRHTRSLHSEDRPHHCGFCSLSFARSDALKRHLASEAKRCSSHPPYPPIPNATDSSSHHEEEDEVPIKEDKGETL</sequence>
<feature type="domain" description="C2H2-type" evidence="7">
    <location>
        <begin position="214"/>
        <end position="243"/>
    </location>
</feature>
<evidence type="ECO:0000259" key="7">
    <source>
        <dbReference type="PROSITE" id="PS50157"/>
    </source>
</evidence>
<dbReference type="PANTHER" id="PTHR23235">
    <property type="entry name" value="KRUEPPEL-LIKE TRANSCRIPTION FACTOR"/>
    <property type="match status" value="1"/>
</dbReference>
<dbReference type="FunFam" id="3.30.160.60:FF:000072">
    <property type="entry name" value="zinc finger protein 143 isoform X1"/>
    <property type="match status" value="1"/>
</dbReference>
<feature type="region of interest" description="Disordered" evidence="6">
    <location>
        <begin position="80"/>
        <end position="108"/>
    </location>
</feature>
<evidence type="ECO:0000313" key="9">
    <source>
        <dbReference type="Proteomes" id="UP000053201"/>
    </source>
</evidence>
<keyword evidence="2" id="KW-0677">Repeat</keyword>
<feature type="compositionally biased region" description="Polar residues" evidence="6">
    <location>
        <begin position="135"/>
        <end position="146"/>
    </location>
</feature>
<evidence type="ECO:0000256" key="4">
    <source>
        <dbReference type="ARBA" id="ARBA00022833"/>
    </source>
</evidence>
<dbReference type="GO" id="GO:0000981">
    <property type="term" value="F:DNA-binding transcription factor activity, RNA polymerase II-specific"/>
    <property type="evidence" value="ECO:0007669"/>
    <property type="project" value="UniProtKB-ARBA"/>
</dbReference>
<dbReference type="InParanoid" id="A0A0L0H8E2"/>
<keyword evidence="4" id="KW-0862">Zinc</keyword>
<dbReference type="InterPro" id="IPR013087">
    <property type="entry name" value="Znf_C2H2_type"/>
</dbReference>
<feature type="compositionally biased region" description="Basic and acidic residues" evidence="6">
    <location>
        <begin position="315"/>
        <end position="334"/>
    </location>
</feature>
<evidence type="ECO:0000256" key="3">
    <source>
        <dbReference type="ARBA" id="ARBA00022771"/>
    </source>
</evidence>
<dbReference type="RefSeq" id="XP_016605266.1">
    <property type="nucleotide sequence ID" value="XM_016755778.1"/>
</dbReference>
<dbReference type="SUPFAM" id="SSF57667">
    <property type="entry name" value="beta-beta-alpha zinc fingers"/>
    <property type="match status" value="2"/>
</dbReference>
<dbReference type="GO" id="GO:0000978">
    <property type="term" value="F:RNA polymerase II cis-regulatory region sequence-specific DNA binding"/>
    <property type="evidence" value="ECO:0007669"/>
    <property type="project" value="TreeGrafter"/>
</dbReference>
<dbReference type="GeneID" id="27690819"/>
<dbReference type="EMBL" id="KQ257465">
    <property type="protein sequence ID" value="KNC97226.1"/>
    <property type="molecule type" value="Genomic_DNA"/>
</dbReference>
<feature type="region of interest" description="Disordered" evidence="6">
    <location>
        <begin position="134"/>
        <end position="196"/>
    </location>
</feature>
<dbReference type="VEuPathDB" id="FungiDB:SPPG_07613"/>
<evidence type="ECO:0000256" key="1">
    <source>
        <dbReference type="ARBA" id="ARBA00022723"/>
    </source>
</evidence>
<name>A0A0L0H8E2_SPIPD</name>
<evidence type="ECO:0000313" key="8">
    <source>
        <dbReference type="EMBL" id="KNC97226.1"/>
    </source>
</evidence>
<dbReference type="FunFam" id="3.30.160.60:FF:000202">
    <property type="entry name" value="Zinc finger protein 574"/>
    <property type="match status" value="1"/>
</dbReference>
<keyword evidence="1" id="KW-0479">Metal-binding</keyword>
<reference evidence="8 9" key="1">
    <citation type="submission" date="2009-08" db="EMBL/GenBank/DDBJ databases">
        <title>The Genome Sequence of Spizellomyces punctatus strain DAOM BR117.</title>
        <authorList>
            <consortium name="The Broad Institute Genome Sequencing Platform"/>
            <person name="Russ C."/>
            <person name="Cuomo C."/>
            <person name="Shea T."/>
            <person name="Young S.K."/>
            <person name="Zeng Q."/>
            <person name="Koehrsen M."/>
            <person name="Haas B."/>
            <person name="Borodovsky M."/>
            <person name="Guigo R."/>
            <person name="Alvarado L."/>
            <person name="Berlin A."/>
            <person name="Bochicchio J."/>
            <person name="Borenstein D."/>
            <person name="Chapman S."/>
            <person name="Chen Z."/>
            <person name="Engels R."/>
            <person name="Freedman E."/>
            <person name="Gellesch M."/>
            <person name="Goldberg J."/>
            <person name="Griggs A."/>
            <person name="Gujja S."/>
            <person name="Heiman D."/>
            <person name="Hepburn T."/>
            <person name="Howarth C."/>
            <person name="Jen D."/>
            <person name="Larson L."/>
            <person name="Lewis B."/>
            <person name="Mehta T."/>
            <person name="Park D."/>
            <person name="Pearson M."/>
            <person name="Roberts A."/>
            <person name="Saif S."/>
            <person name="Shenoy N."/>
            <person name="Sisk P."/>
            <person name="Stolte C."/>
            <person name="Sykes S."/>
            <person name="Thomson T."/>
            <person name="Walk T."/>
            <person name="White J."/>
            <person name="Yandava C."/>
            <person name="Burger G."/>
            <person name="Gray M.W."/>
            <person name="Holland P.W.H."/>
            <person name="King N."/>
            <person name="Lang F.B.F."/>
            <person name="Roger A.J."/>
            <person name="Ruiz-Trillo I."/>
            <person name="Lander E."/>
            <person name="Nusbaum C."/>
        </authorList>
    </citation>
    <scope>NUCLEOTIDE SEQUENCE [LARGE SCALE GENOMIC DNA]</scope>
    <source>
        <strain evidence="8 9">DAOM BR117</strain>
    </source>
</reference>
<dbReference type="Proteomes" id="UP000053201">
    <property type="component" value="Unassembled WGS sequence"/>
</dbReference>
<dbReference type="PROSITE" id="PS50157">
    <property type="entry name" value="ZINC_FINGER_C2H2_2"/>
    <property type="match status" value="2"/>
</dbReference>
<feature type="compositionally biased region" description="Low complexity" evidence="6">
    <location>
        <begin position="168"/>
        <end position="191"/>
    </location>
</feature>
<keyword evidence="3 5" id="KW-0863">Zinc-finger</keyword>
<feature type="compositionally biased region" description="Pro residues" evidence="6">
    <location>
        <begin position="89"/>
        <end position="101"/>
    </location>
</feature>
<dbReference type="GO" id="GO:0008270">
    <property type="term" value="F:zinc ion binding"/>
    <property type="evidence" value="ECO:0007669"/>
    <property type="project" value="UniProtKB-KW"/>
</dbReference>